<reference evidence="3" key="2">
    <citation type="submission" date="2017-12" db="EMBL/GenBank/DDBJ databases">
        <title>Genome sequence of the Bar-tailed Godwit (Limosa lapponica baueri).</title>
        <authorList>
            <person name="Lima N.C.B."/>
            <person name="Parody-Merino A.M."/>
            <person name="Battley P.F."/>
            <person name="Fidler A.E."/>
            <person name="Prosdocimi F."/>
        </authorList>
    </citation>
    <scope>NUCLEOTIDE SEQUENCE [LARGE SCALE GENOMIC DNA]</scope>
</reference>
<evidence type="ECO:0000313" key="2">
    <source>
        <dbReference type="EMBL" id="PKU34601.1"/>
    </source>
</evidence>
<organism evidence="2 3">
    <name type="scientific">Limosa lapponica baueri</name>
    <dbReference type="NCBI Taxonomy" id="1758121"/>
    <lineage>
        <taxon>Eukaryota</taxon>
        <taxon>Metazoa</taxon>
        <taxon>Chordata</taxon>
        <taxon>Craniata</taxon>
        <taxon>Vertebrata</taxon>
        <taxon>Euteleostomi</taxon>
        <taxon>Archelosauria</taxon>
        <taxon>Archosauria</taxon>
        <taxon>Dinosauria</taxon>
        <taxon>Saurischia</taxon>
        <taxon>Theropoda</taxon>
        <taxon>Coelurosauria</taxon>
        <taxon>Aves</taxon>
        <taxon>Neognathae</taxon>
        <taxon>Neoaves</taxon>
        <taxon>Charadriiformes</taxon>
        <taxon>Scolopacidae</taxon>
        <taxon>Limosa</taxon>
    </lineage>
</organism>
<accession>A0A2I0TLA7</accession>
<gene>
    <name evidence="2" type="ORF">llap_15095</name>
</gene>
<dbReference type="Proteomes" id="UP000233556">
    <property type="component" value="Unassembled WGS sequence"/>
</dbReference>
<dbReference type="GO" id="GO:0003964">
    <property type="term" value="F:RNA-directed DNA polymerase activity"/>
    <property type="evidence" value="ECO:0007669"/>
    <property type="project" value="UniProtKB-KW"/>
</dbReference>
<dbReference type="Pfam" id="PF00078">
    <property type="entry name" value="RVT_1"/>
    <property type="match status" value="1"/>
</dbReference>
<dbReference type="EMBL" id="KZ508962">
    <property type="protein sequence ID" value="PKU34601.1"/>
    <property type="molecule type" value="Genomic_DNA"/>
</dbReference>
<protein>
    <submittedName>
        <fullName evidence="2">Rna-directed dna polymerase from mobile element jockey-like</fullName>
    </submittedName>
</protein>
<name>A0A2I0TLA7_LIMLA</name>
<evidence type="ECO:0000313" key="3">
    <source>
        <dbReference type="Proteomes" id="UP000233556"/>
    </source>
</evidence>
<dbReference type="InterPro" id="IPR000477">
    <property type="entry name" value="RT_dom"/>
</dbReference>
<keyword evidence="3" id="KW-1185">Reference proteome</keyword>
<feature type="domain" description="Reverse transcriptase" evidence="1">
    <location>
        <begin position="95"/>
        <end position="164"/>
    </location>
</feature>
<keyword evidence="2" id="KW-0808">Transferase</keyword>
<dbReference type="AlphaFoldDB" id="A0A2I0TLA7"/>
<proteinExistence type="predicted"/>
<keyword evidence="2" id="KW-0695">RNA-directed DNA polymerase</keyword>
<dbReference type="PANTHER" id="PTHR33332">
    <property type="entry name" value="REVERSE TRANSCRIPTASE DOMAIN-CONTAINING PROTEIN"/>
    <property type="match status" value="1"/>
</dbReference>
<sequence length="202" mass="23003">MKLVRGQEQKAFEEWLRELGLFSLEKKRMRGDLIAPYNYLKGDYNKVIGNLTREDVILDLMVMNMSELTSDVKIGGSLGCSDHALVEFAVLRDTVGPVLFNIFLNNIDNEIECTLSKFADDTKVSGVVDMPEGQVAIQRDLDKLAKWAHVNLMKFNKAKCKVLHLTEANPWYQYRLGDEGIERSSAEKDYRVLVDEKLDVGQ</sequence>
<dbReference type="OrthoDB" id="416454at2759"/>
<evidence type="ECO:0000259" key="1">
    <source>
        <dbReference type="Pfam" id="PF00078"/>
    </source>
</evidence>
<keyword evidence="2" id="KW-0548">Nucleotidyltransferase</keyword>
<reference evidence="3" key="1">
    <citation type="submission" date="2017-11" db="EMBL/GenBank/DDBJ databases">
        <authorList>
            <person name="Lima N.C."/>
            <person name="Parody-Merino A.M."/>
            <person name="Battley P.F."/>
            <person name="Fidler A.E."/>
            <person name="Prosdocimi F."/>
        </authorList>
    </citation>
    <scope>NUCLEOTIDE SEQUENCE [LARGE SCALE GENOMIC DNA]</scope>
</reference>